<keyword evidence="1" id="KW-1133">Transmembrane helix</keyword>
<proteinExistence type="predicted"/>
<dbReference type="Proteomes" id="UP000323506">
    <property type="component" value="Chromosome A08"/>
</dbReference>
<protein>
    <submittedName>
        <fullName evidence="2">Uncharacterized protein</fullName>
    </submittedName>
</protein>
<gene>
    <name evidence="2" type="ORF">ES288_A08G275300v1</name>
</gene>
<evidence type="ECO:0000313" key="3">
    <source>
        <dbReference type="Proteomes" id="UP000323506"/>
    </source>
</evidence>
<evidence type="ECO:0000313" key="2">
    <source>
        <dbReference type="EMBL" id="TYH07943.1"/>
    </source>
</evidence>
<evidence type="ECO:0000256" key="1">
    <source>
        <dbReference type="SAM" id="Phobius"/>
    </source>
</evidence>
<keyword evidence="3" id="KW-1185">Reference proteome</keyword>
<keyword evidence="1" id="KW-0472">Membrane</keyword>
<reference evidence="2 3" key="1">
    <citation type="submission" date="2019-06" db="EMBL/GenBank/DDBJ databases">
        <title>WGS assembly of Gossypium darwinii.</title>
        <authorList>
            <person name="Chen Z.J."/>
            <person name="Sreedasyam A."/>
            <person name="Ando A."/>
            <person name="Song Q."/>
            <person name="De L."/>
            <person name="Hulse-Kemp A."/>
            <person name="Ding M."/>
            <person name="Ye W."/>
            <person name="Kirkbride R."/>
            <person name="Jenkins J."/>
            <person name="Plott C."/>
            <person name="Lovell J."/>
            <person name="Lin Y.-M."/>
            <person name="Vaughn R."/>
            <person name="Liu B."/>
            <person name="Li W."/>
            <person name="Simpson S."/>
            <person name="Scheffler B."/>
            <person name="Saski C."/>
            <person name="Grover C."/>
            <person name="Hu G."/>
            <person name="Conover J."/>
            <person name="Carlson J."/>
            <person name="Shu S."/>
            <person name="Boston L."/>
            <person name="Williams M."/>
            <person name="Peterson D."/>
            <person name="Mcgee K."/>
            <person name="Jones D."/>
            <person name="Wendel J."/>
            <person name="Stelly D."/>
            <person name="Grimwood J."/>
            <person name="Schmutz J."/>
        </authorList>
    </citation>
    <scope>NUCLEOTIDE SEQUENCE [LARGE SCALE GENOMIC DNA]</scope>
    <source>
        <strain evidence="2">1808015.09</strain>
    </source>
</reference>
<name>A0A5D2FR35_GOSDA</name>
<feature type="transmembrane region" description="Helical" evidence="1">
    <location>
        <begin position="32"/>
        <end position="57"/>
    </location>
</feature>
<keyword evidence="1" id="KW-0812">Transmembrane</keyword>
<accession>A0A5D2FR35</accession>
<sequence length="80" mass="8990">MENDLAQLSINDEEDEVFQIQPDLNREGRGEIFQLVGFFLNASVIHFLAMSTLANLWHLVWGVQIRDLGEKSQCGTGNLG</sequence>
<dbReference type="EMBL" id="CM017695">
    <property type="protein sequence ID" value="TYH07943.1"/>
    <property type="molecule type" value="Genomic_DNA"/>
</dbReference>
<organism evidence="2 3">
    <name type="scientific">Gossypium darwinii</name>
    <name type="common">Darwin's cotton</name>
    <name type="synonym">Gossypium barbadense var. darwinii</name>
    <dbReference type="NCBI Taxonomy" id="34276"/>
    <lineage>
        <taxon>Eukaryota</taxon>
        <taxon>Viridiplantae</taxon>
        <taxon>Streptophyta</taxon>
        <taxon>Embryophyta</taxon>
        <taxon>Tracheophyta</taxon>
        <taxon>Spermatophyta</taxon>
        <taxon>Magnoliopsida</taxon>
        <taxon>eudicotyledons</taxon>
        <taxon>Gunneridae</taxon>
        <taxon>Pentapetalae</taxon>
        <taxon>rosids</taxon>
        <taxon>malvids</taxon>
        <taxon>Malvales</taxon>
        <taxon>Malvaceae</taxon>
        <taxon>Malvoideae</taxon>
        <taxon>Gossypium</taxon>
    </lineage>
</organism>
<dbReference type="AlphaFoldDB" id="A0A5D2FR35"/>